<dbReference type="Proteomes" id="UP000579647">
    <property type="component" value="Unassembled WGS sequence"/>
</dbReference>
<accession>A0A840VZB1</accession>
<organism evidence="1 2">
    <name type="scientific">Nocardiopsis metallicus</name>
    <dbReference type="NCBI Taxonomy" id="179819"/>
    <lineage>
        <taxon>Bacteria</taxon>
        <taxon>Bacillati</taxon>
        <taxon>Actinomycetota</taxon>
        <taxon>Actinomycetes</taxon>
        <taxon>Streptosporangiales</taxon>
        <taxon>Nocardiopsidaceae</taxon>
        <taxon>Nocardiopsis</taxon>
    </lineage>
</organism>
<dbReference type="RefSeq" id="WP_184360664.1">
    <property type="nucleotide sequence ID" value="NZ_BAAAKM010000051.1"/>
</dbReference>
<protein>
    <submittedName>
        <fullName evidence="1">Uncharacterized protein</fullName>
    </submittedName>
</protein>
<evidence type="ECO:0000313" key="2">
    <source>
        <dbReference type="Proteomes" id="UP000579647"/>
    </source>
</evidence>
<dbReference type="AlphaFoldDB" id="A0A840VZB1"/>
<proteinExistence type="predicted"/>
<evidence type="ECO:0000313" key="1">
    <source>
        <dbReference type="EMBL" id="MBB5489054.1"/>
    </source>
</evidence>
<sequence>MVPEKFEEMKGMSSGMLCDLALRLTKDGDTERAGIIASMAVVKSNVELKDLMDRRLKDIRDK</sequence>
<dbReference type="EMBL" id="JACHDO010000001">
    <property type="protein sequence ID" value="MBB5489054.1"/>
    <property type="molecule type" value="Genomic_DNA"/>
</dbReference>
<keyword evidence="2" id="KW-1185">Reference proteome</keyword>
<name>A0A840VZB1_9ACTN</name>
<gene>
    <name evidence="1" type="ORF">HNR07_000191</name>
</gene>
<comment type="caution">
    <text evidence="1">The sequence shown here is derived from an EMBL/GenBank/DDBJ whole genome shotgun (WGS) entry which is preliminary data.</text>
</comment>
<reference evidence="1 2" key="1">
    <citation type="submission" date="2020-08" db="EMBL/GenBank/DDBJ databases">
        <title>Sequencing the genomes of 1000 actinobacteria strains.</title>
        <authorList>
            <person name="Klenk H.-P."/>
        </authorList>
    </citation>
    <scope>NUCLEOTIDE SEQUENCE [LARGE SCALE GENOMIC DNA]</scope>
    <source>
        <strain evidence="1 2">DSM 44598</strain>
    </source>
</reference>